<dbReference type="OrthoDB" id="9782229at2"/>
<dbReference type="PANTHER" id="PTHR30329:SF21">
    <property type="entry name" value="LIPOPROTEIN YIAD-RELATED"/>
    <property type="match status" value="1"/>
</dbReference>
<evidence type="ECO:0000313" key="14">
    <source>
        <dbReference type="EMBL" id="ODA31198.1"/>
    </source>
</evidence>
<dbReference type="RefSeq" id="WP_068904697.1">
    <property type="nucleotide sequence ID" value="NZ_JBHUIF010000029.1"/>
</dbReference>
<keyword evidence="12" id="KW-0732">Signal</keyword>
<evidence type="ECO:0000256" key="1">
    <source>
        <dbReference type="ARBA" id="ARBA00004571"/>
    </source>
</evidence>
<evidence type="ECO:0000256" key="5">
    <source>
        <dbReference type="ARBA" id="ARBA00022692"/>
    </source>
</evidence>
<feature type="compositionally biased region" description="Basic and acidic residues" evidence="11">
    <location>
        <begin position="318"/>
        <end position="328"/>
    </location>
</feature>
<keyword evidence="5" id="KW-0812">Transmembrane</keyword>
<name>A0A1C3ED86_9GAMM</name>
<keyword evidence="8 10" id="KW-0472">Membrane</keyword>
<dbReference type="InterPro" id="IPR006665">
    <property type="entry name" value="OmpA-like"/>
</dbReference>
<dbReference type="InterPro" id="IPR050330">
    <property type="entry name" value="Bact_OuterMem_StrucFunc"/>
</dbReference>
<evidence type="ECO:0000256" key="8">
    <source>
        <dbReference type="ARBA" id="ARBA00023136"/>
    </source>
</evidence>
<dbReference type="SUPFAM" id="SSF103088">
    <property type="entry name" value="OmpA-like"/>
    <property type="match status" value="1"/>
</dbReference>
<comment type="similarity">
    <text evidence="2">Belongs to the outer membrane OOP (TC 1.B.6) superfamily. OmpA family.</text>
</comment>
<dbReference type="InterPro" id="IPR011250">
    <property type="entry name" value="OMP/PagP_B-barrel"/>
</dbReference>
<proteinExistence type="inferred from homology"/>
<keyword evidence="15" id="KW-1185">Reference proteome</keyword>
<protein>
    <recommendedName>
        <fullName evidence="13">OmpA-like domain-containing protein</fullName>
    </recommendedName>
</protein>
<organism evidence="14 15">
    <name type="scientific">Veronia pacifica</name>
    <dbReference type="NCBI Taxonomy" id="1080227"/>
    <lineage>
        <taxon>Bacteria</taxon>
        <taxon>Pseudomonadati</taxon>
        <taxon>Pseudomonadota</taxon>
        <taxon>Gammaproteobacteria</taxon>
        <taxon>Vibrionales</taxon>
        <taxon>Vibrionaceae</taxon>
        <taxon>Veronia</taxon>
    </lineage>
</organism>
<dbReference type="InterPro" id="IPR036737">
    <property type="entry name" value="OmpA-like_sf"/>
</dbReference>
<feature type="region of interest" description="Disordered" evidence="11">
    <location>
        <begin position="296"/>
        <end position="341"/>
    </location>
</feature>
<dbReference type="GO" id="GO:0015288">
    <property type="term" value="F:porin activity"/>
    <property type="evidence" value="ECO:0007669"/>
    <property type="project" value="UniProtKB-KW"/>
</dbReference>
<feature type="chain" id="PRO_5008672996" description="OmpA-like domain-containing protein" evidence="12">
    <location>
        <begin position="22"/>
        <end position="341"/>
    </location>
</feature>
<keyword evidence="6" id="KW-0406">Ion transport</keyword>
<sequence length="341" mass="37119">MKKSIISMSLALAMSPLYVSADSEGFYFGPRVGMSMLNDACASGSECEDKKVGAGLLLGYGFDDRLSVEGSYDLLGKFKTSFDEENGNRVLSNGKLSALTLAPKLDFPIDEVSDIYGKIGISRWNWDSKDAKQEGTSLLAALGYDRQLTDLINLRLEYQLMRDLTDNYFRGVDAHFVNLGMTLHLGRTSAQPPAPEPVVVAPIKKPEPPKKPVVQAPKRLVLTSASGVEMFKTGQSSLSKNAQNELLPLLRRLTKFEQATISVTGYTDSVGAAAFNQKLSEKRAQTVADYFTSRGIDPSRITVSGKGEANPVASNDTADGRAKNRRVEITSPEFSYEVPAN</sequence>
<dbReference type="STRING" id="1080227.A8L45_17710"/>
<dbReference type="AlphaFoldDB" id="A0A1C3ED86"/>
<evidence type="ECO:0000256" key="4">
    <source>
        <dbReference type="ARBA" id="ARBA00022452"/>
    </source>
</evidence>
<keyword evidence="9" id="KW-0998">Cell outer membrane</keyword>
<evidence type="ECO:0000256" key="11">
    <source>
        <dbReference type="SAM" id="MobiDB-lite"/>
    </source>
</evidence>
<dbReference type="GO" id="GO:0009279">
    <property type="term" value="C:cell outer membrane"/>
    <property type="evidence" value="ECO:0007669"/>
    <property type="project" value="UniProtKB-SubCell"/>
</dbReference>
<dbReference type="CDD" id="cd07185">
    <property type="entry name" value="OmpA_C-like"/>
    <property type="match status" value="1"/>
</dbReference>
<evidence type="ECO:0000256" key="10">
    <source>
        <dbReference type="PROSITE-ProRule" id="PRU00473"/>
    </source>
</evidence>
<dbReference type="PRINTS" id="PR01021">
    <property type="entry name" value="OMPADOMAIN"/>
</dbReference>
<dbReference type="InterPro" id="IPR006664">
    <property type="entry name" value="OMP_bac"/>
</dbReference>
<dbReference type="PANTHER" id="PTHR30329">
    <property type="entry name" value="STATOR ELEMENT OF FLAGELLAR MOTOR COMPLEX"/>
    <property type="match status" value="1"/>
</dbReference>
<reference evidence="14 15" key="1">
    <citation type="submission" date="2016-05" db="EMBL/GenBank/DDBJ databases">
        <title>Genomic Taxonomy of the Vibrionaceae.</title>
        <authorList>
            <person name="Gomez-Gil B."/>
            <person name="Enciso-Ibarra J."/>
        </authorList>
    </citation>
    <scope>NUCLEOTIDE SEQUENCE [LARGE SCALE GENOMIC DNA]</scope>
    <source>
        <strain evidence="14 15">CAIM 1920</strain>
    </source>
</reference>
<evidence type="ECO:0000256" key="3">
    <source>
        <dbReference type="ARBA" id="ARBA00022448"/>
    </source>
</evidence>
<dbReference type="Gene3D" id="2.40.160.20">
    <property type="match status" value="1"/>
</dbReference>
<evidence type="ECO:0000256" key="2">
    <source>
        <dbReference type="ARBA" id="ARBA00005710"/>
    </source>
</evidence>
<keyword evidence="7" id="KW-0626">Porin</keyword>
<dbReference type="Gene3D" id="3.30.1330.60">
    <property type="entry name" value="OmpA-like domain"/>
    <property type="match status" value="1"/>
</dbReference>
<dbReference type="GO" id="GO:0006811">
    <property type="term" value="P:monoatomic ion transport"/>
    <property type="evidence" value="ECO:0007669"/>
    <property type="project" value="UniProtKB-KW"/>
</dbReference>
<dbReference type="InterPro" id="IPR000498">
    <property type="entry name" value="OmpA-like_TM_dom"/>
</dbReference>
<dbReference type="EMBL" id="LYBM01000039">
    <property type="protein sequence ID" value="ODA31198.1"/>
    <property type="molecule type" value="Genomic_DNA"/>
</dbReference>
<evidence type="ECO:0000256" key="6">
    <source>
        <dbReference type="ARBA" id="ARBA00023065"/>
    </source>
</evidence>
<evidence type="ECO:0000256" key="9">
    <source>
        <dbReference type="ARBA" id="ARBA00023237"/>
    </source>
</evidence>
<dbReference type="SUPFAM" id="SSF56925">
    <property type="entry name" value="OMPA-like"/>
    <property type="match status" value="1"/>
</dbReference>
<dbReference type="Proteomes" id="UP000094936">
    <property type="component" value="Unassembled WGS sequence"/>
</dbReference>
<evidence type="ECO:0000313" key="15">
    <source>
        <dbReference type="Proteomes" id="UP000094936"/>
    </source>
</evidence>
<dbReference type="GO" id="GO:0046930">
    <property type="term" value="C:pore complex"/>
    <property type="evidence" value="ECO:0007669"/>
    <property type="project" value="UniProtKB-KW"/>
</dbReference>
<dbReference type="Pfam" id="PF01389">
    <property type="entry name" value="OmpA_membrane"/>
    <property type="match status" value="1"/>
</dbReference>
<feature type="domain" description="OmpA-like" evidence="13">
    <location>
        <begin position="218"/>
        <end position="335"/>
    </location>
</feature>
<evidence type="ECO:0000256" key="7">
    <source>
        <dbReference type="ARBA" id="ARBA00023114"/>
    </source>
</evidence>
<comment type="subcellular location">
    <subcellularLocation>
        <location evidence="1">Cell outer membrane</location>
        <topology evidence="1">Multi-pass membrane protein</topology>
    </subcellularLocation>
</comment>
<accession>A0A1C3ED86</accession>
<dbReference type="Pfam" id="PF00691">
    <property type="entry name" value="OmpA"/>
    <property type="match status" value="1"/>
</dbReference>
<gene>
    <name evidence="14" type="ORF">A8L45_17710</name>
</gene>
<evidence type="ECO:0000259" key="13">
    <source>
        <dbReference type="PROSITE" id="PS51123"/>
    </source>
</evidence>
<keyword evidence="3" id="KW-0813">Transport</keyword>
<dbReference type="PROSITE" id="PS51123">
    <property type="entry name" value="OMPA_2"/>
    <property type="match status" value="1"/>
</dbReference>
<evidence type="ECO:0000256" key="12">
    <source>
        <dbReference type="SAM" id="SignalP"/>
    </source>
</evidence>
<feature type="signal peptide" evidence="12">
    <location>
        <begin position="1"/>
        <end position="21"/>
    </location>
</feature>
<comment type="caution">
    <text evidence="14">The sequence shown here is derived from an EMBL/GenBank/DDBJ whole genome shotgun (WGS) entry which is preliminary data.</text>
</comment>
<keyword evidence="4" id="KW-1134">Transmembrane beta strand</keyword>